<dbReference type="EMBL" id="CP000886">
    <property type="protein sequence ID" value="ABX67115.1"/>
    <property type="molecule type" value="Genomic_DNA"/>
</dbReference>
<protein>
    <submittedName>
        <fullName evidence="1">Uncharacterized protein</fullName>
    </submittedName>
</protein>
<name>A0A6C6Z1V5_SALPB</name>
<sequence length="56" mass="6251">MAGIDIQHFDVNGKMALSAKTTTSERLHGILLMTESTSREKASPERTGFVFRLQQN</sequence>
<organism evidence="1 2">
    <name type="scientific">Salmonella paratyphi B (strain ATCC BAA-1250 / SPB7)</name>
    <dbReference type="NCBI Taxonomy" id="1016998"/>
    <lineage>
        <taxon>Bacteria</taxon>
        <taxon>Pseudomonadati</taxon>
        <taxon>Pseudomonadota</taxon>
        <taxon>Gammaproteobacteria</taxon>
        <taxon>Enterobacterales</taxon>
        <taxon>Enterobacteriaceae</taxon>
        <taxon>Salmonella</taxon>
    </lineage>
</organism>
<proteinExistence type="predicted"/>
<dbReference type="Proteomes" id="UP000008556">
    <property type="component" value="Chromosome"/>
</dbReference>
<accession>A0A6C6Z1V5</accession>
<dbReference type="KEGG" id="spq:SPAB_01721"/>
<reference evidence="1 2" key="1">
    <citation type="submission" date="2007-11" db="EMBL/GenBank/DDBJ databases">
        <authorList>
            <consortium name="The Salmonella enterica serovar Paratyphi B Genome Sequencing Project"/>
            <person name="McClelland M."/>
            <person name="Sanderson E.K."/>
            <person name="Porwollik S."/>
            <person name="Spieth J."/>
            <person name="Clifton W.S."/>
            <person name="Fulton R."/>
            <person name="Cordes M."/>
            <person name="Wollam A."/>
            <person name="Shah N."/>
            <person name="Pepin K."/>
            <person name="Bhonagiri V."/>
            <person name="Nash W."/>
            <person name="Johnson M."/>
            <person name="Thiruvilangam P."/>
            <person name="Wilson R."/>
        </authorList>
    </citation>
    <scope>NUCLEOTIDE SEQUENCE [LARGE SCALE GENOMIC DNA]</scope>
    <source>
        <strain evidence="2">ATCC BAA-1250 / SPB7</strain>
    </source>
</reference>
<gene>
    <name evidence="1" type="ordered locus">SPAB_01721</name>
</gene>
<dbReference type="AlphaFoldDB" id="A0A6C6Z1V5"/>
<evidence type="ECO:0000313" key="1">
    <source>
        <dbReference type="EMBL" id="ABX67115.1"/>
    </source>
</evidence>
<evidence type="ECO:0000313" key="2">
    <source>
        <dbReference type="Proteomes" id="UP000008556"/>
    </source>
</evidence>